<dbReference type="AlphaFoldDB" id="I3IQE5"/>
<comment type="caution">
    <text evidence="1">The sequence shown here is derived from an EMBL/GenBank/DDBJ whole genome shotgun (WGS) entry which is preliminary data.</text>
</comment>
<organism evidence="1 2">
    <name type="scientific">Candidatus Jettenia caeni</name>
    <dbReference type="NCBI Taxonomy" id="247490"/>
    <lineage>
        <taxon>Bacteria</taxon>
        <taxon>Pseudomonadati</taxon>
        <taxon>Planctomycetota</taxon>
        <taxon>Candidatus Brocadiia</taxon>
        <taxon>Candidatus Brocadiales</taxon>
        <taxon>Candidatus Brocadiaceae</taxon>
        <taxon>Candidatus Jettenia</taxon>
    </lineage>
</organism>
<keyword evidence="2" id="KW-1185">Reference proteome</keyword>
<protein>
    <submittedName>
        <fullName evidence="1">Uncharacterized protein</fullName>
    </submittedName>
</protein>
<evidence type="ECO:0000313" key="2">
    <source>
        <dbReference type="Proteomes" id="UP000002985"/>
    </source>
</evidence>
<dbReference type="Proteomes" id="UP000002985">
    <property type="component" value="Unassembled WGS sequence"/>
</dbReference>
<gene>
    <name evidence="1" type="ORF">KSU1_D0631</name>
</gene>
<proteinExistence type="predicted"/>
<reference evidence="1 2" key="1">
    <citation type="journal article" date="2012" name="FEBS Lett.">
        <title>Anammox organism KSU-1 expresses a NirK-type copper-containing nitrite reductase instead of a NirS-type with cytochrome cd1.</title>
        <authorList>
            <person name="Hira D."/>
            <person name="Toh H."/>
            <person name="Migita C.T."/>
            <person name="Okubo H."/>
            <person name="Nishiyama T."/>
            <person name="Hattori M."/>
            <person name="Furukawa K."/>
            <person name="Fujii T."/>
        </authorList>
    </citation>
    <scope>NUCLEOTIDE SEQUENCE [LARGE SCALE GENOMIC DNA]</scope>
</reference>
<evidence type="ECO:0000313" key="1">
    <source>
        <dbReference type="EMBL" id="GAB63940.1"/>
    </source>
</evidence>
<accession>I3IQE5</accession>
<name>I3IQE5_9BACT</name>
<dbReference type="EMBL" id="BAFH01000004">
    <property type="protein sequence ID" value="GAB63940.1"/>
    <property type="molecule type" value="Genomic_DNA"/>
</dbReference>
<dbReference type="STRING" id="247490.KSU1_D0631"/>
<sequence length="356" mass="40987">MSTSLFENFLIDFVEASGGIAEQSSEGTYTILYGPQHTLKTVTLELEAAKENPHTELFLPGSDFFETIIHDATTKGRICSTYVLGSLPIMKLIQSDAIKMFSFMEHKKEGVKKIEPQRSPFQPYNLKVLSFTFQIRITTDIIEESLYTVSVDARSLKVLKNFIELIDKFHHYEHYEEDTPDYRAHTPPECYQIAIDNIQQRLTSLIARKKQEVVNLRNKEAERITKYYETLFQEAEELLMKKAHDKKAVEEIQTKQKAIQLQKQAALSDIELRYKMDAHLSLVSVLVTNYPCYVSNISVPFSSQAMEFDILWNPLFTRFEPLNCPACKGHTYQLTVLRSGIQCQVCLHKAPTIQKK</sequence>